<dbReference type="EMBL" id="JBBHLL010000031">
    <property type="protein sequence ID" value="KAK7827079.1"/>
    <property type="molecule type" value="Genomic_DNA"/>
</dbReference>
<gene>
    <name evidence="1" type="ORF">U0070_019875</name>
</gene>
<protein>
    <submittedName>
        <fullName evidence="1">Uncharacterized protein</fullName>
    </submittedName>
</protein>
<name>A0AAW0JJZ5_MYOGA</name>
<comment type="caution">
    <text evidence="1">The sequence shown here is derived from an EMBL/GenBank/DDBJ whole genome shotgun (WGS) entry which is preliminary data.</text>
</comment>
<organism evidence="1 2">
    <name type="scientific">Myodes glareolus</name>
    <name type="common">Bank vole</name>
    <name type="synonym">Clethrionomys glareolus</name>
    <dbReference type="NCBI Taxonomy" id="447135"/>
    <lineage>
        <taxon>Eukaryota</taxon>
        <taxon>Metazoa</taxon>
        <taxon>Chordata</taxon>
        <taxon>Craniata</taxon>
        <taxon>Vertebrata</taxon>
        <taxon>Euteleostomi</taxon>
        <taxon>Mammalia</taxon>
        <taxon>Eutheria</taxon>
        <taxon>Euarchontoglires</taxon>
        <taxon>Glires</taxon>
        <taxon>Rodentia</taxon>
        <taxon>Myomorpha</taxon>
        <taxon>Muroidea</taxon>
        <taxon>Cricetidae</taxon>
        <taxon>Arvicolinae</taxon>
        <taxon>Myodes</taxon>
    </lineage>
</organism>
<evidence type="ECO:0000313" key="2">
    <source>
        <dbReference type="Proteomes" id="UP001488838"/>
    </source>
</evidence>
<dbReference type="Proteomes" id="UP001488838">
    <property type="component" value="Unassembled WGS sequence"/>
</dbReference>
<dbReference type="AlphaFoldDB" id="A0AAW0JJZ5"/>
<evidence type="ECO:0000313" key="1">
    <source>
        <dbReference type="EMBL" id="KAK7827079.1"/>
    </source>
</evidence>
<sequence length="84" mass="9499">MWPHLEGVARRLRGRCNLGSALSFGHLGGQVRACAGRRGARGSQPRLVVGGTAVLWRRELLYTCSWTPTEIRWGRWRRQATVIE</sequence>
<accession>A0AAW0JJZ5</accession>
<proteinExistence type="predicted"/>
<reference evidence="1 2" key="1">
    <citation type="journal article" date="2023" name="bioRxiv">
        <title>Conserved and derived expression patterns and positive selection on dental genes reveal complex evolutionary context of ever-growing rodent molars.</title>
        <authorList>
            <person name="Calamari Z.T."/>
            <person name="Song A."/>
            <person name="Cohen E."/>
            <person name="Akter M."/>
            <person name="Roy R.D."/>
            <person name="Hallikas O."/>
            <person name="Christensen M.M."/>
            <person name="Li P."/>
            <person name="Marangoni P."/>
            <person name="Jernvall J."/>
            <person name="Klein O.D."/>
        </authorList>
    </citation>
    <scope>NUCLEOTIDE SEQUENCE [LARGE SCALE GENOMIC DNA]</scope>
    <source>
        <strain evidence="1">V071</strain>
    </source>
</reference>
<keyword evidence="2" id="KW-1185">Reference proteome</keyword>